<dbReference type="OrthoDB" id="2409630at2759"/>
<comment type="caution">
    <text evidence="1">The sequence shown here is derived from an EMBL/GenBank/DDBJ whole genome shotgun (WGS) entry which is preliminary data.</text>
</comment>
<reference evidence="1" key="1">
    <citation type="submission" date="2021-06" db="EMBL/GenBank/DDBJ databases">
        <authorList>
            <person name="Kallberg Y."/>
            <person name="Tangrot J."/>
            <person name="Rosling A."/>
        </authorList>
    </citation>
    <scope>NUCLEOTIDE SEQUENCE</scope>
    <source>
        <strain evidence="1">CL551</strain>
    </source>
</reference>
<name>A0A9N8WAB5_9GLOM</name>
<evidence type="ECO:0000313" key="2">
    <source>
        <dbReference type="Proteomes" id="UP000789342"/>
    </source>
</evidence>
<gene>
    <name evidence="1" type="ORF">AMORRO_LOCUS2396</name>
</gene>
<protein>
    <submittedName>
        <fullName evidence="1">4060_t:CDS:1</fullName>
    </submittedName>
</protein>
<dbReference type="AlphaFoldDB" id="A0A9N8WAB5"/>
<accession>A0A9N8WAB5</accession>
<keyword evidence="2" id="KW-1185">Reference proteome</keyword>
<organism evidence="1 2">
    <name type="scientific">Acaulospora morrowiae</name>
    <dbReference type="NCBI Taxonomy" id="94023"/>
    <lineage>
        <taxon>Eukaryota</taxon>
        <taxon>Fungi</taxon>
        <taxon>Fungi incertae sedis</taxon>
        <taxon>Mucoromycota</taxon>
        <taxon>Glomeromycotina</taxon>
        <taxon>Glomeromycetes</taxon>
        <taxon>Diversisporales</taxon>
        <taxon>Acaulosporaceae</taxon>
        <taxon>Acaulospora</taxon>
    </lineage>
</organism>
<evidence type="ECO:0000313" key="1">
    <source>
        <dbReference type="EMBL" id="CAG8482917.1"/>
    </source>
</evidence>
<proteinExistence type="predicted"/>
<dbReference type="EMBL" id="CAJVPV010001009">
    <property type="protein sequence ID" value="CAG8482917.1"/>
    <property type="molecule type" value="Genomic_DNA"/>
</dbReference>
<sequence length="198" mass="22864">MNLNGNLHKEQCLPALYLMQNPVPALLENQISAPEGDLISFNEDSLTYQPAQPKGVNASAVNLLTEDISDIEAEAEYDIAEEELDIHFKKNKNPYINRKSKTENFNKGEDCDYYVFVPKGYFSEEEVFLEISAFRPLRGSNYLSLLEALDKHQLGLINLQNNDDNEYFKWCISAYHIRKEVLKANRKPPHLNEIRRLK</sequence>
<dbReference type="Proteomes" id="UP000789342">
    <property type="component" value="Unassembled WGS sequence"/>
</dbReference>